<keyword evidence="5 8" id="KW-0406">Ion transport</keyword>
<evidence type="ECO:0000313" key="12">
    <source>
        <dbReference type="EMBL" id="KAK3913996.1"/>
    </source>
</evidence>
<feature type="compositionally biased region" description="Basic and acidic residues" evidence="9">
    <location>
        <begin position="189"/>
        <end position="203"/>
    </location>
</feature>
<evidence type="ECO:0000256" key="10">
    <source>
        <dbReference type="SAM" id="Phobius"/>
    </source>
</evidence>
<dbReference type="Pfam" id="PF07885">
    <property type="entry name" value="Ion_trans_2"/>
    <property type="match status" value="2"/>
</dbReference>
<keyword evidence="6 10" id="KW-0472">Membrane</keyword>
<name>A0AAE1H4C7_9NEOP</name>
<dbReference type="GO" id="GO:0022841">
    <property type="term" value="F:potassium ion leak channel activity"/>
    <property type="evidence" value="ECO:0007669"/>
    <property type="project" value="TreeGrafter"/>
</dbReference>
<dbReference type="SUPFAM" id="SSF81324">
    <property type="entry name" value="Voltage-gated potassium channels"/>
    <property type="match status" value="2"/>
</dbReference>
<dbReference type="EMBL" id="JAHWGI010000349">
    <property type="protein sequence ID" value="KAK3913996.1"/>
    <property type="molecule type" value="Genomic_DNA"/>
</dbReference>
<proteinExistence type="inferred from homology"/>
<protein>
    <submittedName>
        <fullName evidence="12">Two pore potassium channel protein sup-9</fullName>
    </submittedName>
</protein>
<evidence type="ECO:0000256" key="8">
    <source>
        <dbReference type="RuleBase" id="RU003857"/>
    </source>
</evidence>
<gene>
    <name evidence="12" type="ORF">KUF71_023409</name>
</gene>
<evidence type="ECO:0000256" key="6">
    <source>
        <dbReference type="ARBA" id="ARBA00023136"/>
    </source>
</evidence>
<keyword evidence="2 8" id="KW-0813">Transport</keyword>
<feature type="compositionally biased region" description="Low complexity" evidence="9">
    <location>
        <begin position="90"/>
        <end position="100"/>
    </location>
</feature>
<dbReference type="InterPro" id="IPR013099">
    <property type="entry name" value="K_chnl_dom"/>
</dbReference>
<evidence type="ECO:0000256" key="1">
    <source>
        <dbReference type="ARBA" id="ARBA00004141"/>
    </source>
</evidence>
<feature type="domain" description="Potassium channel" evidence="11">
    <location>
        <begin position="337"/>
        <end position="414"/>
    </location>
</feature>
<dbReference type="Gene3D" id="1.10.287.70">
    <property type="match status" value="2"/>
</dbReference>
<comment type="caution">
    <text evidence="12">The sequence shown here is derived from an EMBL/GenBank/DDBJ whole genome shotgun (WGS) entry which is preliminary data.</text>
</comment>
<feature type="transmembrane region" description="Helical" evidence="10">
    <location>
        <begin position="360"/>
        <end position="378"/>
    </location>
</feature>
<dbReference type="GO" id="GO:0015271">
    <property type="term" value="F:outward rectifier potassium channel activity"/>
    <property type="evidence" value="ECO:0007669"/>
    <property type="project" value="TreeGrafter"/>
</dbReference>
<keyword evidence="3 8" id="KW-0812">Transmembrane</keyword>
<dbReference type="GO" id="GO:0030322">
    <property type="term" value="P:stabilization of membrane potential"/>
    <property type="evidence" value="ECO:0007669"/>
    <property type="project" value="TreeGrafter"/>
</dbReference>
<comment type="subcellular location">
    <subcellularLocation>
        <location evidence="1">Membrane</location>
        <topology evidence="1">Multi-pass membrane protein</topology>
    </subcellularLocation>
</comment>
<evidence type="ECO:0000256" key="5">
    <source>
        <dbReference type="ARBA" id="ARBA00023065"/>
    </source>
</evidence>
<dbReference type="Proteomes" id="UP001219518">
    <property type="component" value="Unassembled WGS sequence"/>
</dbReference>
<reference evidence="12" key="1">
    <citation type="submission" date="2021-07" db="EMBL/GenBank/DDBJ databases">
        <authorList>
            <person name="Catto M.A."/>
            <person name="Jacobson A."/>
            <person name="Kennedy G."/>
            <person name="Labadie P."/>
            <person name="Hunt B.G."/>
            <person name="Srinivasan R."/>
        </authorList>
    </citation>
    <scope>NUCLEOTIDE SEQUENCE</scope>
    <source>
        <strain evidence="12">PL_HMW_Pooled</strain>
        <tissue evidence="12">Head</tissue>
    </source>
</reference>
<dbReference type="PRINTS" id="PR01333">
    <property type="entry name" value="2POREKCHANEL"/>
</dbReference>
<reference evidence="12" key="2">
    <citation type="journal article" date="2023" name="BMC Genomics">
        <title>Pest status, molecular evolution, and epigenetic factors derived from the genome assembly of Frankliniella fusca, a thysanopteran phytovirus vector.</title>
        <authorList>
            <person name="Catto M.A."/>
            <person name="Labadie P.E."/>
            <person name="Jacobson A.L."/>
            <person name="Kennedy G.G."/>
            <person name="Srinivasan R."/>
            <person name="Hunt B.G."/>
        </authorList>
    </citation>
    <scope>NUCLEOTIDE SEQUENCE</scope>
    <source>
        <strain evidence="12">PL_HMW_Pooled</strain>
    </source>
</reference>
<comment type="similarity">
    <text evidence="8">Belongs to the two pore domain potassium channel (TC 1.A.1.8) family.</text>
</comment>
<keyword evidence="13" id="KW-1185">Reference proteome</keyword>
<organism evidence="12 13">
    <name type="scientific">Frankliniella fusca</name>
    <dbReference type="NCBI Taxonomy" id="407009"/>
    <lineage>
        <taxon>Eukaryota</taxon>
        <taxon>Metazoa</taxon>
        <taxon>Ecdysozoa</taxon>
        <taxon>Arthropoda</taxon>
        <taxon>Hexapoda</taxon>
        <taxon>Insecta</taxon>
        <taxon>Pterygota</taxon>
        <taxon>Neoptera</taxon>
        <taxon>Paraneoptera</taxon>
        <taxon>Thysanoptera</taxon>
        <taxon>Terebrantia</taxon>
        <taxon>Thripoidea</taxon>
        <taxon>Thripidae</taxon>
        <taxon>Frankliniella</taxon>
    </lineage>
</organism>
<feature type="transmembrane region" description="Helical" evidence="10">
    <location>
        <begin position="329"/>
        <end position="348"/>
    </location>
</feature>
<evidence type="ECO:0000256" key="7">
    <source>
        <dbReference type="ARBA" id="ARBA00023303"/>
    </source>
</evidence>
<feature type="compositionally biased region" description="Basic and acidic residues" evidence="9">
    <location>
        <begin position="119"/>
        <end position="143"/>
    </location>
</feature>
<feature type="domain" description="Potassium channel" evidence="11">
    <location>
        <begin position="20"/>
        <end position="58"/>
    </location>
</feature>
<feature type="region of interest" description="Disordered" evidence="9">
    <location>
        <begin position="78"/>
        <end position="264"/>
    </location>
</feature>
<keyword evidence="7 8" id="KW-0407">Ion channel</keyword>
<evidence type="ECO:0000256" key="2">
    <source>
        <dbReference type="ARBA" id="ARBA00022448"/>
    </source>
</evidence>
<dbReference type="PANTHER" id="PTHR11003:SF334">
    <property type="entry name" value="FI03418P"/>
    <property type="match status" value="1"/>
</dbReference>
<dbReference type="GO" id="GO:0005886">
    <property type="term" value="C:plasma membrane"/>
    <property type="evidence" value="ECO:0007669"/>
    <property type="project" value="TreeGrafter"/>
</dbReference>
<sequence length="437" mass="47904">MSALEMLLLLPLDSPEGVHGYGHIAPKTVTGKVVTIFYAILGIPLMLLCLSNIGEVMAQSFRFLYWRVCCYVCTRKPQPPQRRGPRIARSRPSSRSNRMASFRRSGRVSTRSADAVLHAQHDPMRTSHSDTECRYPDEERDVGYRGARGASLGPPARPGPRGYQDMDVERMAPGGGAPGSGPVLFNKYALDREESGRARDGQRRLRAQSVGREGRRRGPSMPGGSLPRQHRMHDYHRGPPGPGPGPAPTKSSQRGGGYGPAYATHPRRHHAELAPAARIMSPMGFGINRNLFRSMGPEDVLDMDMDDMGWDAGSGVGPGPGGPGRLRPVPIWLCVFLVVSYIFGGAFLFAEWEQWDFLDSAYFCFITLTTIGFGDFVPAQRVTGNAHVSIALCSLYLLFGIALLAMSFNLVQEEVINSVRAVARRLGIIKADPEDED</sequence>
<dbReference type="PANTHER" id="PTHR11003">
    <property type="entry name" value="POTASSIUM CHANNEL, SUBFAMILY K"/>
    <property type="match status" value="1"/>
</dbReference>
<dbReference type="AlphaFoldDB" id="A0AAE1H4C7"/>
<evidence type="ECO:0000259" key="11">
    <source>
        <dbReference type="Pfam" id="PF07885"/>
    </source>
</evidence>
<evidence type="ECO:0000256" key="4">
    <source>
        <dbReference type="ARBA" id="ARBA00022989"/>
    </source>
</evidence>
<keyword evidence="4 10" id="KW-1133">Transmembrane helix</keyword>
<accession>A0AAE1H4C7</accession>
<evidence type="ECO:0000256" key="9">
    <source>
        <dbReference type="SAM" id="MobiDB-lite"/>
    </source>
</evidence>
<evidence type="ECO:0000313" key="13">
    <source>
        <dbReference type="Proteomes" id="UP001219518"/>
    </source>
</evidence>
<dbReference type="InterPro" id="IPR003280">
    <property type="entry name" value="2pore_dom_K_chnl"/>
</dbReference>
<evidence type="ECO:0000256" key="3">
    <source>
        <dbReference type="ARBA" id="ARBA00022692"/>
    </source>
</evidence>
<feature type="transmembrane region" description="Helical" evidence="10">
    <location>
        <begin position="390"/>
        <end position="411"/>
    </location>
</feature>